<evidence type="ECO:0000256" key="3">
    <source>
        <dbReference type="ARBA" id="ARBA00022692"/>
    </source>
</evidence>
<comment type="subcellular location">
    <subcellularLocation>
        <location evidence="1">Cell membrane</location>
        <topology evidence="1">Multi-pass membrane protein</topology>
    </subcellularLocation>
</comment>
<feature type="transmembrane region" description="Helical" evidence="8">
    <location>
        <begin position="247"/>
        <end position="273"/>
    </location>
</feature>
<feature type="transmembrane region" description="Helical" evidence="8">
    <location>
        <begin position="466"/>
        <end position="492"/>
    </location>
</feature>
<evidence type="ECO:0000256" key="5">
    <source>
        <dbReference type="ARBA" id="ARBA00022984"/>
    </source>
</evidence>
<dbReference type="GO" id="GO:0009252">
    <property type="term" value="P:peptidoglycan biosynthetic process"/>
    <property type="evidence" value="ECO:0007669"/>
    <property type="project" value="UniProtKB-KW"/>
</dbReference>
<keyword evidence="6 8" id="KW-1133">Transmembrane helix</keyword>
<feature type="transmembrane region" description="Helical" evidence="8">
    <location>
        <begin position="370"/>
        <end position="392"/>
    </location>
</feature>
<dbReference type="GO" id="GO:0015648">
    <property type="term" value="F:lipid-linked peptidoglycan transporter activity"/>
    <property type="evidence" value="ECO:0007669"/>
    <property type="project" value="TreeGrafter"/>
</dbReference>
<feature type="transmembrane region" description="Helical" evidence="8">
    <location>
        <begin position="435"/>
        <end position="454"/>
    </location>
</feature>
<feature type="transmembrane region" description="Helical" evidence="8">
    <location>
        <begin position="330"/>
        <end position="350"/>
    </location>
</feature>
<dbReference type="GO" id="GO:0034204">
    <property type="term" value="P:lipid translocation"/>
    <property type="evidence" value="ECO:0007669"/>
    <property type="project" value="TreeGrafter"/>
</dbReference>
<keyword evidence="3 8" id="KW-0812">Transmembrane</keyword>
<dbReference type="InterPro" id="IPR004268">
    <property type="entry name" value="MurJ"/>
</dbReference>
<feature type="transmembrane region" description="Helical" evidence="8">
    <location>
        <begin position="53"/>
        <end position="72"/>
    </location>
</feature>
<name>A0A6J4NRF5_9ACTN</name>
<dbReference type="Pfam" id="PF03023">
    <property type="entry name" value="MurJ"/>
    <property type="match status" value="1"/>
</dbReference>
<evidence type="ECO:0000256" key="4">
    <source>
        <dbReference type="ARBA" id="ARBA00022960"/>
    </source>
</evidence>
<dbReference type="PRINTS" id="PR01806">
    <property type="entry name" value="VIRFACTRMVIN"/>
</dbReference>
<feature type="transmembrane region" description="Helical" evidence="8">
    <location>
        <begin position="206"/>
        <end position="226"/>
    </location>
</feature>
<dbReference type="EMBL" id="CADCUM010000089">
    <property type="protein sequence ID" value="CAA9389636.1"/>
    <property type="molecule type" value="Genomic_DNA"/>
</dbReference>
<dbReference type="InterPro" id="IPR051050">
    <property type="entry name" value="Lipid_II_flippase_MurJ/MviN"/>
</dbReference>
<keyword evidence="2" id="KW-1003">Cell membrane</keyword>
<proteinExistence type="predicted"/>
<organism evidence="9">
    <name type="scientific">uncultured Nocardioides sp</name>
    <dbReference type="NCBI Taxonomy" id="198441"/>
    <lineage>
        <taxon>Bacteria</taxon>
        <taxon>Bacillati</taxon>
        <taxon>Actinomycetota</taxon>
        <taxon>Actinomycetes</taxon>
        <taxon>Propionibacteriales</taxon>
        <taxon>Nocardioidaceae</taxon>
        <taxon>Nocardioides</taxon>
        <taxon>environmental samples</taxon>
    </lineage>
</organism>
<evidence type="ECO:0000256" key="2">
    <source>
        <dbReference type="ARBA" id="ARBA00022475"/>
    </source>
</evidence>
<protein>
    <submittedName>
        <fullName evidence="9">Proposed peptidoglycan lipid II flippase MurJ</fullName>
    </submittedName>
</protein>
<gene>
    <name evidence="9" type="ORF">AVDCRST_MAG32-2227</name>
</gene>
<dbReference type="PANTHER" id="PTHR47019">
    <property type="entry name" value="LIPID II FLIPPASE MURJ"/>
    <property type="match status" value="1"/>
</dbReference>
<feature type="transmembrane region" description="Helical" evidence="8">
    <location>
        <begin position="135"/>
        <end position="153"/>
    </location>
</feature>
<evidence type="ECO:0000313" key="9">
    <source>
        <dbReference type="EMBL" id="CAA9389636.1"/>
    </source>
</evidence>
<evidence type="ECO:0000256" key="1">
    <source>
        <dbReference type="ARBA" id="ARBA00004651"/>
    </source>
</evidence>
<feature type="transmembrane region" description="Helical" evidence="8">
    <location>
        <begin position="165"/>
        <end position="186"/>
    </location>
</feature>
<feature type="transmembrane region" description="Helical" evidence="8">
    <location>
        <begin position="285"/>
        <end position="309"/>
    </location>
</feature>
<dbReference type="PANTHER" id="PTHR47019:SF1">
    <property type="entry name" value="LIPID II FLIPPASE MURJ"/>
    <property type="match status" value="1"/>
</dbReference>
<feature type="transmembrane region" description="Helical" evidence="8">
    <location>
        <begin position="92"/>
        <end position="115"/>
    </location>
</feature>
<dbReference type="NCBIfam" id="TIGR01695">
    <property type="entry name" value="murJ_mviN"/>
    <property type="match status" value="1"/>
</dbReference>
<sequence length="547" mass="58149">MTDQRILTASAVMAAGTVFSRLSGFVRSALLVLALGAFLRADLFAIANTLPNMVYILVAGGIFNAVLVPQLVRRIRDDPDGGDAYASRVITLSALFLAAVTVLLVLVTPQLLQLYLAPEYREPALAPQLETVVDLTRWCLPQVFFYGMFVLVGQILNARERFGPMMWAPIANNVVTIVMLVGYLVVWGASEGAEQRQALSTGQETLLGLGSTLGILVQLAVLVPYLRSAGFSYRPRFDFRDPELRRTLSLGLWTVLYVVVTQLAYLLIVRLASGGAAAEGTGYTVYSACLLIMMVPHAVITVSLATAMLPSLSRSAHEGRLSELGGTLSSTLRTVLALVLPIAVILPVLAPDITAVLYNHGGDGEVKARAFAPALAVFGAALPFFTVHYVMLRGFYALEQTRKVFVIQCGLSLTNVVVATVLVQARPPVETAPMLALGYLVSYAVGAVVSYLVLRRTVGGLDTRGLLRFLARMAVALAAGAAAAVLVVWALAGLGETLPPLVALARGAVAGLTGAAVVVATARLLHVEEVTSLLDTVAGRLQRRRGS</sequence>
<evidence type="ECO:0000256" key="6">
    <source>
        <dbReference type="ARBA" id="ARBA00022989"/>
    </source>
</evidence>
<evidence type="ECO:0000256" key="8">
    <source>
        <dbReference type="SAM" id="Phobius"/>
    </source>
</evidence>
<dbReference type="CDD" id="cd13123">
    <property type="entry name" value="MATE_MurJ_like"/>
    <property type="match status" value="1"/>
</dbReference>
<dbReference type="AlphaFoldDB" id="A0A6J4NRF5"/>
<dbReference type="GO" id="GO:0008360">
    <property type="term" value="P:regulation of cell shape"/>
    <property type="evidence" value="ECO:0007669"/>
    <property type="project" value="UniProtKB-KW"/>
</dbReference>
<evidence type="ECO:0000256" key="7">
    <source>
        <dbReference type="ARBA" id="ARBA00023136"/>
    </source>
</evidence>
<reference evidence="9" key="1">
    <citation type="submission" date="2020-02" db="EMBL/GenBank/DDBJ databases">
        <authorList>
            <person name="Meier V. D."/>
        </authorList>
    </citation>
    <scope>NUCLEOTIDE SEQUENCE</scope>
    <source>
        <strain evidence="9">AVDCRST_MAG32</strain>
    </source>
</reference>
<feature type="transmembrane region" description="Helical" evidence="8">
    <location>
        <begin position="504"/>
        <end position="525"/>
    </location>
</feature>
<feature type="transmembrane region" description="Helical" evidence="8">
    <location>
        <begin position="404"/>
        <end position="423"/>
    </location>
</feature>
<keyword evidence="5" id="KW-0573">Peptidoglycan synthesis</keyword>
<dbReference type="GO" id="GO:0005886">
    <property type="term" value="C:plasma membrane"/>
    <property type="evidence" value="ECO:0007669"/>
    <property type="project" value="UniProtKB-SubCell"/>
</dbReference>
<accession>A0A6J4NRF5</accession>
<keyword evidence="7 8" id="KW-0472">Membrane</keyword>
<keyword evidence="4" id="KW-0133">Cell shape</keyword>